<keyword evidence="2" id="KW-0436">Ligase</keyword>
<reference evidence="2 3" key="1">
    <citation type="submission" date="2016-11" db="EMBL/GenBank/DDBJ databases">
        <authorList>
            <person name="Jaros S."/>
            <person name="Januszkiewicz K."/>
            <person name="Wedrychowicz H."/>
        </authorList>
    </citation>
    <scope>NUCLEOTIDE SEQUENCE [LARGE SCALE GENOMIC DNA]</scope>
    <source>
        <strain evidence="2 3">DSM 19557</strain>
    </source>
</reference>
<dbReference type="STRING" id="381751.SAMN05444391_1127"/>
<dbReference type="SUPFAM" id="SSF55681">
    <property type="entry name" value="Class II aaRS and biotin synthetases"/>
    <property type="match status" value="1"/>
</dbReference>
<dbReference type="PANTHER" id="PTHR43679:SF2">
    <property type="entry name" value="OCTANOYL-[GCVH]:PROTEIN N-OCTANOYLTRANSFERASE"/>
    <property type="match status" value="1"/>
</dbReference>
<dbReference type="InterPro" id="IPR050664">
    <property type="entry name" value="Octanoyltrans_LipM/LipL"/>
</dbReference>
<name>A0A1M6SQK3_9AQUI</name>
<accession>A0A1M6SQK3</accession>
<dbReference type="InterPro" id="IPR004143">
    <property type="entry name" value="BPL_LPL_catalytic"/>
</dbReference>
<dbReference type="Gene3D" id="3.30.930.10">
    <property type="entry name" value="Bira Bifunctional Protein, Domain 2"/>
    <property type="match status" value="1"/>
</dbReference>
<dbReference type="Pfam" id="PF21948">
    <property type="entry name" value="LplA-B_cat"/>
    <property type="match status" value="1"/>
</dbReference>
<protein>
    <submittedName>
        <fullName evidence="2">Lipoate-protein ligase A</fullName>
    </submittedName>
</protein>
<dbReference type="PROSITE" id="PS51733">
    <property type="entry name" value="BPL_LPL_CATALYTIC"/>
    <property type="match status" value="1"/>
</dbReference>
<dbReference type="InterPro" id="IPR045864">
    <property type="entry name" value="aa-tRNA-synth_II/BPL/LPL"/>
</dbReference>
<dbReference type="GO" id="GO:0016874">
    <property type="term" value="F:ligase activity"/>
    <property type="evidence" value="ECO:0007669"/>
    <property type="project" value="UniProtKB-KW"/>
</dbReference>
<gene>
    <name evidence="2" type="ORF">SAMN05444391_1127</name>
</gene>
<keyword evidence="3" id="KW-1185">Reference proteome</keyword>
<dbReference type="Proteomes" id="UP000189810">
    <property type="component" value="Chromosome I"/>
</dbReference>
<evidence type="ECO:0000313" key="2">
    <source>
        <dbReference type="EMBL" id="SHK47024.1"/>
    </source>
</evidence>
<dbReference type="EMBL" id="LT670846">
    <property type="protein sequence ID" value="SHK47024.1"/>
    <property type="molecule type" value="Genomic_DNA"/>
</dbReference>
<evidence type="ECO:0000259" key="1">
    <source>
        <dbReference type="PROSITE" id="PS51733"/>
    </source>
</evidence>
<evidence type="ECO:0000313" key="3">
    <source>
        <dbReference type="Proteomes" id="UP000189810"/>
    </source>
</evidence>
<dbReference type="OrthoDB" id="9774653at2"/>
<organism evidence="2 3">
    <name type="scientific">Thermocrinis minervae</name>
    <dbReference type="NCBI Taxonomy" id="381751"/>
    <lineage>
        <taxon>Bacteria</taxon>
        <taxon>Pseudomonadati</taxon>
        <taxon>Aquificota</taxon>
        <taxon>Aquificia</taxon>
        <taxon>Aquificales</taxon>
        <taxon>Aquificaceae</taxon>
        <taxon>Thermocrinis</taxon>
    </lineage>
</organism>
<dbReference type="AlphaFoldDB" id="A0A1M6SQK3"/>
<proteinExistence type="predicted"/>
<dbReference type="PANTHER" id="PTHR43679">
    <property type="entry name" value="OCTANOYLTRANSFERASE LIPM-RELATED"/>
    <property type="match status" value="1"/>
</dbReference>
<feature type="domain" description="BPL/LPL catalytic" evidence="1">
    <location>
        <begin position="23"/>
        <end position="210"/>
    </location>
</feature>
<sequence>MVEILPGKENMEKDLMNLYLVEEGKEDRLFRLYMWSELTVSIGYSQKERKFLVPVVRRPTGGGALLHGWDLSFSIADLKERWGENAGKIYREVMGRLLEVLRSFGINARMSKNRSGYADAYFCYFYPTLGEITVEGRKLVACAMRTLRRSFLLHGSIFLRMDYGIASEILGVSIDHILERVISLEELGFDSTSLLDRLSERLFKAYNLKG</sequence>
<dbReference type="RefSeq" id="WP_079654234.1">
    <property type="nucleotide sequence ID" value="NZ_LT670846.1"/>
</dbReference>